<name>A0A919MC60_9ACTN</name>
<protein>
    <submittedName>
        <fullName evidence="1">Uncharacterized protein</fullName>
    </submittedName>
</protein>
<dbReference type="Proteomes" id="UP000598174">
    <property type="component" value="Unassembled WGS sequence"/>
</dbReference>
<comment type="caution">
    <text evidence="1">The sequence shown here is derived from an EMBL/GenBank/DDBJ whole genome shotgun (WGS) entry which is preliminary data.</text>
</comment>
<dbReference type="AlphaFoldDB" id="A0A919MC60"/>
<evidence type="ECO:0000313" key="2">
    <source>
        <dbReference type="Proteomes" id="UP000598174"/>
    </source>
</evidence>
<evidence type="ECO:0000313" key="1">
    <source>
        <dbReference type="EMBL" id="GIE10413.1"/>
    </source>
</evidence>
<sequence length="122" mass="13315">MLPSARAASASSRQVARRYSKAAPFLRVPLGHIVPTGDSRISAPVTDRRNFTRKWPVRADPPVDRSWAADCGWGAKVGDANAYRSTDAAGTPHFPGFGGDAREWLPRHRPIRSGPARVLATW</sequence>
<proteinExistence type="predicted"/>
<keyword evidence="2" id="KW-1185">Reference proteome</keyword>
<reference evidence="1" key="1">
    <citation type="submission" date="2021-01" db="EMBL/GenBank/DDBJ databases">
        <title>Whole genome shotgun sequence of Actinoplanes ferrugineus NBRC 15555.</title>
        <authorList>
            <person name="Komaki H."/>
            <person name="Tamura T."/>
        </authorList>
    </citation>
    <scope>NUCLEOTIDE SEQUENCE</scope>
    <source>
        <strain evidence="1">NBRC 15555</strain>
    </source>
</reference>
<gene>
    <name evidence="1" type="ORF">Afe05nite_22530</name>
</gene>
<accession>A0A919MC60</accession>
<organism evidence="1 2">
    <name type="scientific">Paractinoplanes ferrugineus</name>
    <dbReference type="NCBI Taxonomy" id="113564"/>
    <lineage>
        <taxon>Bacteria</taxon>
        <taxon>Bacillati</taxon>
        <taxon>Actinomycetota</taxon>
        <taxon>Actinomycetes</taxon>
        <taxon>Micromonosporales</taxon>
        <taxon>Micromonosporaceae</taxon>
        <taxon>Paractinoplanes</taxon>
    </lineage>
</organism>
<dbReference type="EMBL" id="BOMM01000016">
    <property type="protein sequence ID" value="GIE10413.1"/>
    <property type="molecule type" value="Genomic_DNA"/>
</dbReference>